<organism evidence="3 4">
    <name type="scientific">Halorubrum tailed virus 4</name>
    <dbReference type="NCBI Taxonomy" id="1273752"/>
    <lineage>
        <taxon>Viruses</taxon>
        <taxon>Duplodnaviria</taxon>
        <taxon>Heunggongvirae</taxon>
        <taxon>Uroviricota</taxon>
        <taxon>Caudoviricetes</taxon>
        <taxon>Kirjokansivirales</taxon>
        <taxon>Haloferuviridae</taxon>
        <taxon>Saldibavirus</taxon>
        <taxon>Saldibavirus natrii</taxon>
        <taxon>Saldibavirus HRTV4</taxon>
    </lineage>
</organism>
<dbReference type="RefSeq" id="YP_008059493.1">
    <property type="nucleotide sequence ID" value="NC_021329.1"/>
</dbReference>
<feature type="domain" description="DUF7389" evidence="2">
    <location>
        <begin position="23"/>
        <end position="76"/>
    </location>
</feature>
<dbReference type="EMBL" id="KC292023">
    <property type="protein sequence ID" value="AGM11099.1"/>
    <property type="molecule type" value="Genomic_DNA"/>
</dbReference>
<evidence type="ECO:0000256" key="1">
    <source>
        <dbReference type="SAM" id="MobiDB-lite"/>
    </source>
</evidence>
<evidence type="ECO:0000259" key="2">
    <source>
        <dbReference type="Pfam" id="PF24115"/>
    </source>
</evidence>
<evidence type="ECO:0000313" key="3">
    <source>
        <dbReference type="EMBL" id="AGM11099.1"/>
    </source>
</evidence>
<accession>R4T605</accession>
<protein>
    <recommendedName>
        <fullName evidence="2">DUF7389 domain-containing protein</fullName>
    </recommendedName>
</protein>
<keyword evidence="4" id="KW-1185">Reference proteome</keyword>
<dbReference type="Pfam" id="PF24115">
    <property type="entry name" value="DUF7389"/>
    <property type="match status" value="1"/>
</dbReference>
<name>R4T605_9CAUD</name>
<sequence length="82" mass="9036">MTDEPNDDATETNHNLNESADKIRLSTKLKRGTGTRDQDTHTLKARGETPEEAADNLSAVLAELEAHNVFDRMRAVGNDADE</sequence>
<dbReference type="GeneID" id="16194355"/>
<dbReference type="KEGG" id="vg:16194355"/>
<proteinExistence type="predicted"/>
<feature type="compositionally biased region" description="Acidic residues" evidence="1">
    <location>
        <begin position="1"/>
        <end position="10"/>
    </location>
</feature>
<dbReference type="Proteomes" id="UP000202022">
    <property type="component" value="Segment"/>
</dbReference>
<feature type="compositionally biased region" description="Basic and acidic residues" evidence="1">
    <location>
        <begin position="34"/>
        <end position="49"/>
    </location>
</feature>
<reference evidence="3 4" key="1">
    <citation type="submission" date="2012-12" db="EMBL/GenBank/DDBJ databases">
        <authorList>
            <person name="Sencilo A."/>
            <person name="Jacobs-Sera D."/>
            <person name="Russell D.A."/>
            <person name="Ko C."/>
            <person name="Atanasova N."/>
            <person name="Osterlund E."/>
            <person name="Oksanen H.M."/>
            <person name="Bamford D.H."/>
            <person name="Hatfull G.F."/>
            <person name="Roine E."/>
            <person name="Hendrix R.W."/>
        </authorList>
    </citation>
    <scope>NUCLEOTIDE SEQUENCE [LARGE SCALE GENOMIC DNA]</scope>
</reference>
<dbReference type="InterPro" id="IPR055813">
    <property type="entry name" value="DUF7389"/>
</dbReference>
<feature type="region of interest" description="Disordered" evidence="1">
    <location>
        <begin position="1"/>
        <end position="52"/>
    </location>
</feature>
<evidence type="ECO:0000313" key="4">
    <source>
        <dbReference type="Proteomes" id="UP000202022"/>
    </source>
</evidence>
<gene>
    <name evidence="3" type="primary">4</name>
    <name evidence="3" type="ORF">HRTV4_4</name>
</gene>